<proteinExistence type="predicted"/>
<dbReference type="InterPro" id="IPR036388">
    <property type="entry name" value="WH-like_DNA-bd_sf"/>
</dbReference>
<evidence type="ECO:0000256" key="2">
    <source>
        <dbReference type="ARBA" id="ARBA00023125"/>
    </source>
</evidence>
<feature type="domain" description="HTH iclR-type" evidence="4">
    <location>
        <begin position="5"/>
        <end position="64"/>
    </location>
</feature>
<keyword evidence="2" id="KW-0238">DNA-binding</keyword>
<keyword evidence="3" id="KW-0804">Transcription</keyword>
<dbReference type="GO" id="GO:0003677">
    <property type="term" value="F:DNA binding"/>
    <property type="evidence" value="ECO:0007669"/>
    <property type="project" value="UniProtKB-KW"/>
</dbReference>
<evidence type="ECO:0000313" key="6">
    <source>
        <dbReference type="EMBL" id="MFC6722960.1"/>
    </source>
</evidence>
<dbReference type="SUPFAM" id="SSF55781">
    <property type="entry name" value="GAF domain-like"/>
    <property type="match status" value="1"/>
</dbReference>
<dbReference type="PROSITE" id="PS51078">
    <property type="entry name" value="ICLR_ED"/>
    <property type="match status" value="1"/>
</dbReference>
<name>A0ABD5RUN1_9EURY</name>
<dbReference type="InterPro" id="IPR036390">
    <property type="entry name" value="WH_DNA-bd_sf"/>
</dbReference>
<dbReference type="PROSITE" id="PS51077">
    <property type="entry name" value="HTH_ICLR"/>
    <property type="match status" value="1"/>
</dbReference>
<dbReference type="InterPro" id="IPR005471">
    <property type="entry name" value="Tscrpt_reg_IclR_N"/>
</dbReference>
<organism evidence="6 7">
    <name type="scientific">Halobium palmae</name>
    <dbReference type="NCBI Taxonomy" id="1776492"/>
    <lineage>
        <taxon>Archaea</taxon>
        <taxon>Methanobacteriati</taxon>
        <taxon>Methanobacteriota</taxon>
        <taxon>Stenosarchaea group</taxon>
        <taxon>Halobacteria</taxon>
        <taxon>Halobacteriales</taxon>
        <taxon>Haloferacaceae</taxon>
        <taxon>Halobium</taxon>
    </lineage>
</organism>
<dbReference type="PANTHER" id="PTHR30136:SF35">
    <property type="entry name" value="HTH-TYPE TRANSCRIPTIONAL REGULATOR RV1719"/>
    <property type="match status" value="1"/>
</dbReference>
<dbReference type="Pfam" id="PF01614">
    <property type="entry name" value="IclR_C"/>
    <property type="match status" value="1"/>
</dbReference>
<evidence type="ECO:0000256" key="3">
    <source>
        <dbReference type="ARBA" id="ARBA00023163"/>
    </source>
</evidence>
<keyword evidence="7" id="KW-1185">Reference proteome</keyword>
<protein>
    <submittedName>
        <fullName evidence="6">IclR family transcriptional regulator</fullName>
    </submittedName>
</protein>
<dbReference type="GO" id="GO:0006355">
    <property type="term" value="P:regulation of DNA-templated transcription"/>
    <property type="evidence" value="ECO:0007669"/>
    <property type="project" value="UniProtKB-ARBA"/>
</dbReference>
<dbReference type="Gene3D" id="1.10.10.10">
    <property type="entry name" value="Winged helix-like DNA-binding domain superfamily/Winged helix DNA-binding domain"/>
    <property type="match status" value="1"/>
</dbReference>
<gene>
    <name evidence="6" type="ORF">ACFQE1_00810</name>
</gene>
<accession>A0ABD5RUN1</accession>
<dbReference type="Gene3D" id="3.30.450.40">
    <property type="match status" value="1"/>
</dbReference>
<dbReference type="EMBL" id="JBHSWU010000001">
    <property type="protein sequence ID" value="MFC6722960.1"/>
    <property type="molecule type" value="Genomic_DNA"/>
</dbReference>
<dbReference type="InterPro" id="IPR029016">
    <property type="entry name" value="GAF-like_dom_sf"/>
</dbReference>
<dbReference type="PANTHER" id="PTHR30136">
    <property type="entry name" value="HELIX-TURN-HELIX TRANSCRIPTIONAL REGULATOR, ICLR FAMILY"/>
    <property type="match status" value="1"/>
</dbReference>
<reference evidence="6 7" key="1">
    <citation type="journal article" date="2019" name="Int. J. Syst. Evol. Microbiol.">
        <title>The Global Catalogue of Microorganisms (GCM) 10K type strain sequencing project: providing services to taxonomists for standard genome sequencing and annotation.</title>
        <authorList>
            <consortium name="The Broad Institute Genomics Platform"/>
            <consortium name="The Broad Institute Genome Sequencing Center for Infectious Disease"/>
            <person name="Wu L."/>
            <person name="Ma J."/>
        </authorList>
    </citation>
    <scope>NUCLEOTIDE SEQUENCE [LARGE SCALE GENOMIC DNA]</scope>
    <source>
        <strain evidence="6 7">NBRC 111368</strain>
    </source>
</reference>
<comment type="caution">
    <text evidence="6">The sequence shown here is derived from an EMBL/GenBank/DDBJ whole genome shotgun (WGS) entry which is preliminary data.</text>
</comment>
<dbReference type="InterPro" id="IPR014757">
    <property type="entry name" value="Tscrpt_reg_IclR_C"/>
</dbReference>
<evidence type="ECO:0000313" key="7">
    <source>
        <dbReference type="Proteomes" id="UP001596328"/>
    </source>
</evidence>
<feature type="domain" description="IclR-ED" evidence="5">
    <location>
        <begin position="65"/>
        <end position="258"/>
    </location>
</feature>
<dbReference type="SUPFAM" id="SSF46785">
    <property type="entry name" value="Winged helix' DNA-binding domain"/>
    <property type="match status" value="1"/>
</dbReference>
<sequence length="265" mass="30300">MAGNLRTTERSLRVIEKLRSENGARISVLDDDLEMSRSTIHNHLQVLIEHGFVVKEGEIYHLGLRFLDLGEYVQARKYGYRLAKTAVYELSEEINEECEFLAENNGQGIIVHESHHPENKFEGTNSRTYKDSTVVGTYFHLHNHAAGKAILAELTNDEIETIVDKWGLPANTDHTITTTDELWDELEKIREQGLAFSDEEFTEGLREVARRVENPNGDCIGALAVIAPRYRMSDSRFKHEVPEKLREQVDSLEAQIEAGYLDDFR</sequence>
<dbReference type="InterPro" id="IPR050707">
    <property type="entry name" value="HTH_MetabolicPath_Reg"/>
</dbReference>
<dbReference type="Pfam" id="PF09339">
    <property type="entry name" value="HTH_IclR"/>
    <property type="match status" value="1"/>
</dbReference>
<dbReference type="SMART" id="SM00346">
    <property type="entry name" value="HTH_ICLR"/>
    <property type="match status" value="1"/>
</dbReference>
<keyword evidence="1" id="KW-0805">Transcription regulation</keyword>
<evidence type="ECO:0000256" key="1">
    <source>
        <dbReference type="ARBA" id="ARBA00023015"/>
    </source>
</evidence>
<evidence type="ECO:0000259" key="4">
    <source>
        <dbReference type="PROSITE" id="PS51077"/>
    </source>
</evidence>
<dbReference type="AlphaFoldDB" id="A0ABD5RUN1"/>
<evidence type="ECO:0000259" key="5">
    <source>
        <dbReference type="PROSITE" id="PS51078"/>
    </source>
</evidence>
<dbReference type="Proteomes" id="UP001596328">
    <property type="component" value="Unassembled WGS sequence"/>
</dbReference>